<keyword evidence="1" id="KW-0175">Coiled coil</keyword>
<feature type="region of interest" description="Disordered" evidence="2">
    <location>
        <begin position="208"/>
        <end position="230"/>
    </location>
</feature>
<reference evidence="3" key="1">
    <citation type="submission" date="2022-08" db="UniProtKB">
        <authorList>
            <consortium name="EnsemblMetazoa"/>
        </authorList>
    </citation>
    <scope>IDENTIFICATION</scope>
    <source>
        <strain evidence="3">05x7-T-G4-1.051#20</strain>
    </source>
</reference>
<protein>
    <submittedName>
        <fullName evidence="3">Uncharacterized protein</fullName>
    </submittedName>
</protein>
<feature type="coiled-coil region" evidence="1">
    <location>
        <begin position="19"/>
        <end position="46"/>
    </location>
</feature>
<dbReference type="EnsemblMetazoa" id="G6472.1">
    <property type="protein sequence ID" value="G6472.1:cds"/>
    <property type="gene ID" value="G6472"/>
</dbReference>
<evidence type="ECO:0000256" key="2">
    <source>
        <dbReference type="SAM" id="MobiDB-lite"/>
    </source>
</evidence>
<evidence type="ECO:0000256" key="1">
    <source>
        <dbReference type="SAM" id="Coils"/>
    </source>
</evidence>
<dbReference type="AlphaFoldDB" id="A0A8W8NN04"/>
<evidence type="ECO:0000313" key="3">
    <source>
        <dbReference type="EnsemblMetazoa" id="G6472.1:cds"/>
    </source>
</evidence>
<name>A0A8W8NN04_MAGGI</name>
<dbReference type="Proteomes" id="UP000005408">
    <property type="component" value="Unassembled WGS sequence"/>
</dbReference>
<proteinExistence type="predicted"/>
<feature type="coiled-coil region" evidence="1">
    <location>
        <begin position="269"/>
        <end position="394"/>
    </location>
</feature>
<organism evidence="3 4">
    <name type="scientific">Magallana gigas</name>
    <name type="common">Pacific oyster</name>
    <name type="synonym">Crassostrea gigas</name>
    <dbReference type="NCBI Taxonomy" id="29159"/>
    <lineage>
        <taxon>Eukaryota</taxon>
        <taxon>Metazoa</taxon>
        <taxon>Spiralia</taxon>
        <taxon>Lophotrochozoa</taxon>
        <taxon>Mollusca</taxon>
        <taxon>Bivalvia</taxon>
        <taxon>Autobranchia</taxon>
        <taxon>Pteriomorphia</taxon>
        <taxon>Ostreida</taxon>
        <taxon>Ostreoidea</taxon>
        <taxon>Ostreidae</taxon>
        <taxon>Magallana</taxon>
    </lineage>
</organism>
<accession>A0A8W8NN04</accession>
<keyword evidence="4" id="KW-1185">Reference proteome</keyword>
<evidence type="ECO:0000313" key="4">
    <source>
        <dbReference type="Proteomes" id="UP000005408"/>
    </source>
</evidence>
<sequence length="475" mass="54581">MCTFAKSAENSQMPSGLKYKILSNLLDIVKERADAAERELERVAASFSVASDGSGRSARVISTCSDVSVRSDEVFDGASPNQFRKRIDCLERLLTEERQKLAATEKKLALVSTEKSLLPCPTTLNFSLGKRNSFKQRYGAITILEGKKLLKIATGQIKGLRERMFTLEEENRCLRITYANELKDASKTQTTTDVSNYRERIASLEKQLKEKHNGEQNVPPSKKKRMSPSSDFETEALRGSLKGFKEDVCIKQKQLREIEEKITVNSDILKRKEEIINEQEEIIKQREEDLQSLLDQNSQRDNDIRDLREKVHPINEKLKDKEEIINSLKDIIDSKQDEINYQSEEISELNETIELKQNEIDELKGNTKTQNVTKAEWEQDNKQLKNDLESMASNLGKLHTDNCTLQEELEKTKQALSEAMVLWNKDRSQIEIAYNVAKEKLRMYEETAAKKESQIVGLLRKETHKLLESKEKNFN</sequence>
<feature type="coiled-coil region" evidence="1">
    <location>
        <begin position="87"/>
        <end position="114"/>
    </location>
</feature>